<dbReference type="PANTHER" id="PTHR23404">
    <property type="entry name" value="MOLYBDOPTERIN SYNTHASE RELATED"/>
    <property type="match status" value="1"/>
</dbReference>
<dbReference type="EC" id="2.8.1.12" evidence="3"/>
<dbReference type="EMBL" id="CP036281">
    <property type="protein sequence ID" value="QDU81722.1"/>
    <property type="molecule type" value="Genomic_DNA"/>
</dbReference>
<name>A0A518CR62_9PLAN</name>
<dbReference type="AlphaFoldDB" id="A0A518CR62"/>
<sequence length="137" mass="15393">MHIELTNDVIQTEDVYAYVSSKDAGAVVLFLGTVREMTSGRQTVALDYDAYPEMAQAQMQDLAQEAIDKWPIVNVAIVHRLGHLELGEISVAVAVSTPHRRDAFEAGQYLIDELKVRVPVWKKENWSDGTTEWVHPT</sequence>
<evidence type="ECO:0000313" key="14">
    <source>
        <dbReference type="Proteomes" id="UP000317178"/>
    </source>
</evidence>
<dbReference type="Proteomes" id="UP000317178">
    <property type="component" value="Chromosome"/>
</dbReference>
<keyword evidence="5 13" id="KW-0808">Transferase</keyword>
<evidence type="ECO:0000256" key="9">
    <source>
        <dbReference type="ARBA" id="ARBA00030407"/>
    </source>
</evidence>
<evidence type="ECO:0000256" key="1">
    <source>
        <dbReference type="ARBA" id="ARBA00005046"/>
    </source>
</evidence>
<evidence type="ECO:0000256" key="7">
    <source>
        <dbReference type="ARBA" id="ARBA00026066"/>
    </source>
</evidence>
<evidence type="ECO:0000256" key="11">
    <source>
        <dbReference type="ARBA" id="ARBA00032474"/>
    </source>
</evidence>
<dbReference type="FunFam" id="3.90.1170.40:FF:000003">
    <property type="entry name" value="Molybdopterin converting factor subunit 2"/>
    <property type="match status" value="1"/>
</dbReference>
<evidence type="ECO:0000256" key="4">
    <source>
        <dbReference type="ARBA" id="ARBA00013858"/>
    </source>
</evidence>
<dbReference type="Pfam" id="PF02391">
    <property type="entry name" value="MoaE"/>
    <property type="match status" value="1"/>
</dbReference>
<dbReference type="OrthoDB" id="9803224at2"/>
<evidence type="ECO:0000313" key="13">
    <source>
        <dbReference type="EMBL" id="QDU81722.1"/>
    </source>
</evidence>
<comment type="pathway">
    <text evidence="1">Cofactor biosynthesis; molybdopterin biosynthesis.</text>
</comment>
<dbReference type="CDD" id="cd00756">
    <property type="entry name" value="MoaE"/>
    <property type="match status" value="1"/>
</dbReference>
<evidence type="ECO:0000256" key="2">
    <source>
        <dbReference type="ARBA" id="ARBA00005426"/>
    </source>
</evidence>
<evidence type="ECO:0000256" key="10">
    <source>
        <dbReference type="ARBA" id="ARBA00030781"/>
    </source>
</evidence>
<dbReference type="SUPFAM" id="SSF54690">
    <property type="entry name" value="Molybdopterin synthase subunit MoaE"/>
    <property type="match status" value="1"/>
</dbReference>
<protein>
    <recommendedName>
        <fullName evidence="4">Molybdopterin synthase catalytic subunit</fullName>
        <ecNumber evidence="3">2.8.1.12</ecNumber>
    </recommendedName>
    <alternativeName>
        <fullName evidence="10">MPT synthase subunit 2</fullName>
    </alternativeName>
    <alternativeName>
        <fullName evidence="8">Molybdenum cofactor biosynthesis protein E</fullName>
    </alternativeName>
    <alternativeName>
        <fullName evidence="9">Molybdopterin-converting factor large subunit</fullName>
    </alternativeName>
    <alternativeName>
        <fullName evidence="11">Molybdopterin-converting factor subunit 2</fullName>
    </alternativeName>
</protein>
<dbReference type="RefSeq" id="WP_144997302.1">
    <property type="nucleotide sequence ID" value="NZ_CP036281.1"/>
</dbReference>
<evidence type="ECO:0000256" key="8">
    <source>
        <dbReference type="ARBA" id="ARBA00029745"/>
    </source>
</evidence>
<organism evidence="13 14">
    <name type="scientific">Polystyrenella longa</name>
    <dbReference type="NCBI Taxonomy" id="2528007"/>
    <lineage>
        <taxon>Bacteria</taxon>
        <taxon>Pseudomonadati</taxon>
        <taxon>Planctomycetota</taxon>
        <taxon>Planctomycetia</taxon>
        <taxon>Planctomycetales</taxon>
        <taxon>Planctomycetaceae</taxon>
        <taxon>Polystyrenella</taxon>
    </lineage>
</organism>
<evidence type="ECO:0000256" key="3">
    <source>
        <dbReference type="ARBA" id="ARBA00011950"/>
    </source>
</evidence>
<dbReference type="GO" id="GO:0006777">
    <property type="term" value="P:Mo-molybdopterin cofactor biosynthetic process"/>
    <property type="evidence" value="ECO:0007669"/>
    <property type="project" value="UniProtKB-KW"/>
</dbReference>
<evidence type="ECO:0000256" key="5">
    <source>
        <dbReference type="ARBA" id="ARBA00022679"/>
    </source>
</evidence>
<dbReference type="GO" id="GO:0030366">
    <property type="term" value="F:molybdopterin synthase activity"/>
    <property type="evidence" value="ECO:0007669"/>
    <property type="project" value="UniProtKB-EC"/>
</dbReference>
<comment type="similarity">
    <text evidence="2">Belongs to the MoaE family.</text>
</comment>
<dbReference type="InterPro" id="IPR003448">
    <property type="entry name" value="Mopterin_biosynth_MoaE"/>
</dbReference>
<dbReference type="Gene3D" id="3.90.1170.40">
    <property type="entry name" value="Molybdopterin biosynthesis MoaE subunit"/>
    <property type="match status" value="1"/>
</dbReference>
<comment type="subunit">
    <text evidence="7">Heterotetramer of 2 MoaD subunits and 2 MoaE subunits. Also stable as homodimer. The enzyme changes between these two forms during catalysis.</text>
</comment>
<keyword evidence="14" id="KW-1185">Reference proteome</keyword>
<proteinExistence type="inferred from homology"/>
<keyword evidence="6" id="KW-0501">Molybdenum cofactor biosynthesis</keyword>
<comment type="catalytic activity">
    <reaction evidence="12">
        <text>2 [molybdopterin-synthase sulfur-carrier protein]-C-terminal-Gly-aminoethanethioate + cyclic pyranopterin phosphate + H2O = molybdopterin + 2 [molybdopterin-synthase sulfur-carrier protein]-C-terminal Gly-Gly + 2 H(+)</text>
        <dbReference type="Rhea" id="RHEA:26333"/>
        <dbReference type="Rhea" id="RHEA-COMP:12202"/>
        <dbReference type="Rhea" id="RHEA-COMP:19907"/>
        <dbReference type="ChEBI" id="CHEBI:15377"/>
        <dbReference type="ChEBI" id="CHEBI:15378"/>
        <dbReference type="ChEBI" id="CHEBI:58698"/>
        <dbReference type="ChEBI" id="CHEBI:59648"/>
        <dbReference type="ChEBI" id="CHEBI:90778"/>
        <dbReference type="ChEBI" id="CHEBI:232372"/>
        <dbReference type="EC" id="2.8.1.12"/>
    </reaction>
</comment>
<evidence type="ECO:0000256" key="12">
    <source>
        <dbReference type="ARBA" id="ARBA00049878"/>
    </source>
</evidence>
<accession>A0A518CR62</accession>
<dbReference type="InterPro" id="IPR036563">
    <property type="entry name" value="MoaE_sf"/>
</dbReference>
<evidence type="ECO:0000256" key="6">
    <source>
        <dbReference type="ARBA" id="ARBA00023150"/>
    </source>
</evidence>
<gene>
    <name evidence="13" type="primary">moaE</name>
    <name evidence="13" type="ORF">Pla110_34670</name>
</gene>
<reference evidence="13 14" key="1">
    <citation type="submission" date="2019-02" db="EMBL/GenBank/DDBJ databases">
        <title>Deep-cultivation of Planctomycetes and their phenomic and genomic characterization uncovers novel biology.</title>
        <authorList>
            <person name="Wiegand S."/>
            <person name="Jogler M."/>
            <person name="Boedeker C."/>
            <person name="Pinto D."/>
            <person name="Vollmers J."/>
            <person name="Rivas-Marin E."/>
            <person name="Kohn T."/>
            <person name="Peeters S.H."/>
            <person name="Heuer A."/>
            <person name="Rast P."/>
            <person name="Oberbeckmann S."/>
            <person name="Bunk B."/>
            <person name="Jeske O."/>
            <person name="Meyerdierks A."/>
            <person name="Storesund J.E."/>
            <person name="Kallscheuer N."/>
            <person name="Luecker S."/>
            <person name="Lage O.M."/>
            <person name="Pohl T."/>
            <person name="Merkel B.J."/>
            <person name="Hornburger P."/>
            <person name="Mueller R.-W."/>
            <person name="Bruemmer F."/>
            <person name="Labrenz M."/>
            <person name="Spormann A.M."/>
            <person name="Op den Camp H."/>
            <person name="Overmann J."/>
            <person name="Amann R."/>
            <person name="Jetten M.S.M."/>
            <person name="Mascher T."/>
            <person name="Medema M.H."/>
            <person name="Devos D.P."/>
            <person name="Kaster A.-K."/>
            <person name="Ovreas L."/>
            <person name="Rohde M."/>
            <person name="Galperin M.Y."/>
            <person name="Jogler C."/>
        </authorList>
    </citation>
    <scope>NUCLEOTIDE SEQUENCE [LARGE SCALE GENOMIC DNA]</scope>
    <source>
        <strain evidence="13 14">Pla110</strain>
    </source>
</reference>
<dbReference type="KEGG" id="plon:Pla110_34670"/>